<proteinExistence type="predicted"/>
<dbReference type="AlphaFoldDB" id="A0A1W6MVW7"/>
<keyword evidence="2" id="KW-1185">Reference proteome</keyword>
<protein>
    <submittedName>
        <fullName evidence="1">Uncharacterized protein</fullName>
    </submittedName>
</protein>
<dbReference type="EMBL" id="CP019948">
    <property type="protein sequence ID" value="ARN81743.1"/>
    <property type="molecule type" value="Genomic_DNA"/>
</dbReference>
<dbReference type="KEGG" id="mbry:B1812_12380"/>
<name>A0A1W6MVW7_9HYPH</name>
<evidence type="ECO:0000313" key="1">
    <source>
        <dbReference type="EMBL" id="ARN81743.1"/>
    </source>
</evidence>
<accession>A0A1W6MVW7</accession>
<evidence type="ECO:0000313" key="2">
    <source>
        <dbReference type="Proteomes" id="UP000193978"/>
    </source>
</evidence>
<reference evidence="1 2" key="1">
    <citation type="submission" date="2017-02" db="EMBL/GenBank/DDBJ databases">
        <authorList>
            <person name="Peterson S.W."/>
        </authorList>
    </citation>
    <scope>NUCLEOTIDE SEQUENCE [LARGE SCALE GENOMIC DNA]</scope>
    <source>
        <strain evidence="1 2">S285</strain>
    </source>
</reference>
<gene>
    <name evidence="1" type="ORF">B1812_12380</name>
</gene>
<dbReference type="Proteomes" id="UP000193978">
    <property type="component" value="Chromosome"/>
</dbReference>
<sequence length="107" mass="11827">MLNSTAFQLPARLRMLLRPFAVYKSWVSAANTTLSVLFATRPTRFISKRVWAVRMTRGVVGELMGLLRKQPLAPETVAVALNVVQSFGQQPPCATSAASEHVERLSK</sequence>
<organism evidence="1 2">
    <name type="scientific">Methylocystis bryophila</name>
    <dbReference type="NCBI Taxonomy" id="655015"/>
    <lineage>
        <taxon>Bacteria</taxon>
        <taxon>Pseudomonadati</taxon>
        <taxon>Pseudomonadota</taxon>
        <taxon>Alphaproteobacteria</taxon>
        <taxon>Hyphomicrobiales</taxon>
        <taxon>Methylocystaceae</taxon>
        <taxon>Methylocystis</taxon>
    </lineage>
</organism>